<dbReference type="Proteomes" id="UP001161017">
    <property type="component" value="Unassembled WGS sequence"/>
</dbReference>
<dbReference type="AlphaFoldDB" id="A0AA43QIB4"/>
<gene>
    <name evidence="1" type="ORF">OHK93_004043</name>
</gene>
<sequence>MASHLSNARLRTHHGKLHVISQVEGLDFQNDKLEYIKTTVNLAIYHYRQSTIPVPYEHRYIAEPVLENRGFQKKPANEQAYKQARGSAETGGQISTAEQLARQIQLTLEGFHGTKPQLQFAVAELKERRTLLQRDLPSGRHKRSLRTGLRMMHKVLWEIKSLVCKDARRNAGAYASSLAMKKSSADMDFVYKFCAVDHYPASNVGRLFGRQPSPRLLEDRCACQVPAGAILNKRRQRREDPSTLSLLTRLQVAVARDIKAWHGKDRFAAMDDRYEDLTARLWSELSLKSRKKEMSAVVWEDSYTADVCGDTTYSIPSDAREVWTGRVCNPFLASPDAIYQIASDPIDKQFGYHLPGNVAITSLAFNRFCGRFPKAILRLANISREAQSETELQYVANAVQNIFTTMHRFPILKRMRSLQEIPHVELEELHSALRTTQPFLGPRDFSDWRLQGSKLGQASTHTASPSSTYRYEQLFSIANLPQYRAIPYILQNILASQ</sequence>
<protein>
    <submittedName>
        <fullName evidence="1">Uncharacterized protein</fullName>
    </submittedName>
</protein>
<reference evidence="1" key="1">
    <citation type="journal article" date="2023" name="Genome Biol. Evol.">
        <title>First Whole Genome Sequence and Flow Cytometry Genome Size Data for the Lichen-Forming Fungus Ramalina farinacea (Ascomycota).</title>
        <authorList>
            <person name="Llewellyn T."/>
            <person name="Mian S."/>
            <person name="Hill R."/>
            <person name="Leitch I.J."/>
            <person name="Gaya E."/>
        </authorList>
    </citation>
    <scope>NUCLEOTIDE SEQUENCE</scope>
    <source>
        <strain evidence="1">LIQ254RAFAR</strain>
    </source>
</reference>
<evidence type="ECO:0000313" key="2">
    <source>
        <dbReference type="Proteomes" id="UP001161017"/>
    </source>
</evidence>
<keyword evidence="2" id="KW-1185">Reference proteome</keyword>
<comment type="caution">
    <text evidence="1">The sequence shown here is derived from an EMBL/GenBank/DDBJ whole genome shotgun (WGS) entry which is preliminary data.</text>
</comment>
<proteinExistence type="predicted"/>
<evidence type="ECO:0000313" key="1">
    <source>
        <dbReference type="EMBL" id="MDI1485854.1"/>
    </source>
</evidence>
<dbReference type="EMBL" id="JAPUFD010000002">
    <property type="protein sequence ID" value="MDI1485854.1"/>
    <property type="molecule type" value="Genomic_DNA"/>
</dbReference>
<organism evidence="1 2">
    <name type="scientific">Ramalina farinacea</name>
    <dbReference type="NCBI Taxonomy" id="258253"/>
    <lineage>
        <taxon>Eukaryota</taxon>
        <taxon>Fungi</taxon>
        <taxon>Dikarya</taxon>
        <taxon>Ascomycota</taxon>
        <taxon>Pezizomycotina</taxon>
        <taxon>Lecanoromycetes</taxon>
        <taxon>OSLEUM clade</taxon>
        <taxon>Lecanoromycetidae</taxon>
        <taxon>Lecanorales</taxon>
        <taxon>Lecanorineae</taxon>
        <taxon>Ramalinaceae</taxon>
        <taxon>Ramalina</taxon>
    </lineage>
</organism>
<accession>A0AA43QIB4</accession>
<name>A0AA43QIB4_9LECA</name>